<dbReference type="GO" id="GO:0042721">
    <property type="term" value="C:TIM22 mitochondrial import inner membrane insertion complex"/>
    <property type="evidence" value="ECO:0007669"/>
    <property type="project" value="InterPro"/>
</dbReference>
<name>A0AAQ3KPT4_9LILI</name>
<evidence type="ECO:0000256" key="4">
    <source>
        <dbReference type="ARBA" id="ARBA00023136"/>
    </source>
</evidence>
<dbReference type="EMBL" id="CP136896">
    <property type="protein sequence ID" value="WOL12828.1"/>
    <property type="molecule type" value="Genomic_DNA"/>
</dbReference>
<gene>
    <name evidence="7" type="ORF">Cni_G21596</name>
</gene>
<dbReference type="AlphaFoldDB" id="A0AAQ3KPT4"/>
<dbReference type="GO" id="GO:0030943">
    <property type="term" value="F:mitochondrion targeting sequence binding"/>
    <property type="evidence" value="ECO:0007669"/>
    <property type="project" value="TreeGrafter"/>
</dbReference>
<dbReference type="GO" id="GO:0008320">
    <property type="term" value="F:protein transmembrane transporter activity"/>
    <property type="evidence" value="ECO:0007669"/>
    <property type="project" value="TreeGrafter"/>
</dbReference>
<comment type="subcellular location">
    <subcellularLocation>
        <location evidence="1">Membrane</location>
        <topology evidence="1">Multi-pass membrane protein</topology>
    </subcellularLocation>
</comment>
<dbReference type="PANTHER" id="PTHR14110">
    <property type="entry name" value="MITOCHONDRIAL IMPORT INNER MEMBRANE TRANSLOCASE SUBUNIT TIM22"/>
    <property type="match status" value="1"/>
</dbReference>
<evidence type="ECO:0000256" key="6">
    <source>
        <dbReference type="SAM" id="Phobius"/>
    </source>
</evidence>
<dbReference type="GO" id="GO:0045039">
    <property type="term" value="P:protein insertion into mitochondrial inner membrane"/>
    <property type="evidence" value="ECO:0007669"/>
    <property type="project" value="InterPro"/>
</dbReference>
<organism evidence="7 8">
    <name type="scientific">Canna indica</name>
    <name type="common">Indian-shot</name>
    <dbReference type="NCBI Taxonomy" id="4628"/>
    <lineage>
        <taxon>Eukaryota</taxon>
        <taxon>Viridiplantae</taxon>
        <taxon>Streptophyta</taxon>
        <taxon>Embryophyta</taxon>
        <taxon>Tracheophyta</taxon>
        <taxon>Spermatophyta</taxon>
        <taxon>Magnoliopsida</taxon>
        <taxon>Liliopsida</taxon>
        <taxon>Zingiberales</taxon>
        <taxon>Cannaceae</taxon>
        <taxon>Canna</taxon>
    </lineage>
</organism>
<evidence type="ECO:0008006" key="9">
    <source>
        <dbReference type="Google" id="ProtNLM"/>
    </source>
</evidence>
<sequence>MPEISSEGTAETGSASPSSELSKGWKERIIIPTLLAGIVGGGVGLVSKHRKALGVGTIAASYASNLAIITGGYCSAREIARDARASEPDDLMNSVLGGIASGALLGRLQGGQLGAIKYAMFFAAAGTALDFATIQLRPYFRSFKNTLSSIKDDTSSWSLPEWSPIQVLDDEAVAAKRAREEKLYAERFGKLSKEES</sequence>
<accession>A0AAQ3KPT4</accession>
<keyword evidence="2 6" id="KW-0812">Transmembrane</keyword>
<keyword evidence="4 6" id="KW-0472">Membrane</keyword>
<evidence type="ECO:0000256" key="5">
    <source>
        <dbReference type="SAM" id="MobiDB-lite"/>
    </source>
</evidence>
<dbReference type="PANTHER" id="PTHR14110:SF10">
    <property type="entry name" value="OS04G0376100 PROTEIN"/>
    <property type="match status" value="1"/>
</dbReference>
<keyword evidence="8" id="KW-1185">Reference proteome</keyword>
<protein>
    <recommendedName>
        <fullName evidence="9">Mitochondrial inner membrane translocase subunit Tim17/Tim22/Tim23/peroxisomal protein PMP24</fullName>
    </recommendedName>
</protein>
<dbReference type="InterPro" id="IPR039175">
    <property type="entry name" value="TIM22"/>
</dbReference>
<evidence type="ECO:0000256" key="3">
    <source>
        <dbReference type="ARBA" id="ARBA00022989"/>
    </source>
</evidence>
<feature type="transmembrane region" description="Helical" evidence="6">
    <location>
        <begin position="29"/>
        <end position="46"/>
    </location>
</feature>
<keyword evidence="3 6" id="KW-1133">Transmembrane helix</keyword>
<feature type="region of interest" description="Disordered" evidence="5">
    <location>
        <begin position="1"/>
        <end position="20"/>
    </location>
</feature>
<dbReference type="Proteomes" id="UP001327560">
    <property type="component" value="Chromosome 7"/>
</dbReference>
<evidence type="ECO:0000313" key="8">
    <source>
        <dbReference type="Proteomes" id="UP001327560"/>
    </source>
</evidence>
<evidence type="ECO:0000256" key="1">
    <source>
        <dbReference type="ARBA" id="ARBA00004141"/>
    </source>
</evidence>
<evidence type="ECO:0000256" key="2">
    <source>
        <dbReference type="ARBA" id="ARBA00022692"/>
    </source>
</evidence>
<proteinExistence type="predicted"/>
<evidence type="ECO:0000313" key="7">
    <source>
        <dbReference type="EMBL" id="WOL12828.1"/>
    </source>
</evidence>
<reference evidence="7 8" key="1">
    <citation type="submission" date="2023-10" db="EMBL/GenBank/DDBJ databases">
        <title>Chromosome-scale genome assembly provides insights into flower coloration mechanisms of Canna indica.</title>
        <authorList>
            <person name="Li C."/>
        </authorList>
    </citation>
    <scope>NUCLEOTIDE SEQUENCE [LARGE SCALE GENOMIC DNA]</scope>
    <source>
        <tissue evidence="7">Flower</tissue>
    </source>
</reference>